<name>A0A401HR56_9EURY</name>
<dbReference type="SUPFAM" id="SSF54631">
    <property type="entry name" value="CBS-domain pair"/>
    <property type="match status" value="1"/>
</dbReference>
<dbReference type="InterPro" id="IPR051257">
    <property type="entry name" value="Diverse_CBS-Domain"/>
</dbReference>
<organism evidence="5 6">
    <name type="scientific">Methanofervidicoccus abyssi</name>
    <dbReference type="NCBI Taxonomy" id="2082189"/>
    <lineage>
        <taxon>Archaea</taxon>
        <taxon>Methanobacteriati</taxon>
        <taxon>Methanobacteriota</taxon>
        <taxon>Methanomada group</taxon>
        <taxon>Methanococci</taxon>
        <taxon>Methanococcales</taxon>
        <taxon>Methanofervidicoccus</taxon>
    </lineage>
</organism>
<protein>
    <recommendedName>
        <fullName evidence="4">CBS domain-containing protein</fullName>
    </recommendedName>
</protein>
<keyword evidence="1" id="KW-0677">Repeat</keyword>
<evidence type="ECO:0000256" key="1">
    <source>
        <dbReference type="ARBA" id="ARBA00022737"/>
    </source>
</evidence>
<evidence type="ECO:0000313" key="5">
    <source>
        <dbReference type="EMBL" id="GBF36703.1"/>
    </source>
</evidence>
<dbReference type="PROSITE" id="PS51371">
    <property type="entry name" value="CBS"/>
    <property type="match status" value="1"/>
</dbReference>
<dbReference type="CDD" id="cd02205">
    <property type="entry name" value="CBS_pair_SF"/>
    <property type="match status" value="1"/>
</dbReference>
<gene>
    <name evidence="5" type="ORF">MHHB_P0933</name>
</gene>
<evidence type="ECO:0000259" key="4">
    <source>
        <dbReference type="PROSITE" id="PS51371"/>
    </source>
</evidence>
<feature type="domain" description="CBS" evidence="4">
    <location>
        <begin position="8"/>
        <end position="65"/>
    </location>
</feature>
<evidence type="ECO:0000256" key="3">
    <source>
        <dbReference type="PROSITE-ProRule" id="PRU00703"/>
    </source>
</evidence>
<reference evidence="5 6" key="1">
    <citation type="journal article" date="2019" name="Int. J. Syst. Evol. Microbiol.">
        <title>Methanofervidicoccus abyssi gen. nov., sp. nov., a hydrogenotrophic methanogen, isolated from a hydrothermal vent chimney in the Mid-Cayman Spreading Center, the Caribbean Sea.</title>
        <authorList>
            <person name="Sakai S."/>
            <person name="Takaki Y."/>
            <person name="Miyazaki M."/>
            <person name="Ogawara M."/>
            <person name="Yanagawa K."/>
            <person name="Miyazaki J."/>
            <person name="Takai K."/>
        </authorList>
    </citation>
    <scope>NUCLEOTIDE SEQUENCE [LARGE SCALE GENOMIC DNA]</scope>
    <source>
        <strain evidence="5 6">HHB</strain>
    </source>
</reference>
<dbReference type="PANTHER" id="PTHR43080">
    <property type="entry name" value="CBS DOMAIN-CONTAINING PROTEIN CBSX3, MITOCHONDRIAL"/>
    <property type="match status" value="1"/>
</dbReference>
<dbReference type="Pfam" id="PF00571">
    <property type="entry name" value="CBS"/>
    <property type="match status" value="2"/>
</dbReference>
<evidence type="ECO:0000313" key="6">
    <source>
        <dbReference type="Proteomes" id="UP000290527"/>
    </source>
</evidence>
<keyword evidence="2 3" id="KW-0129">CBS domain</keyword>
<dbReference type="AlphaFoldDB" id="A0A401HR56"/>
<dbReference type="OrthoDB" id="8919at2157"/>
<proteinExistence type="predicted"/>
<dbReference type="Proteomes" id="UP000290527">
    <property type="component" value="Unassembled WGS sequence"/>
</dbReference>
<keyword evidence="6" id="KW-1185">Reference proteome</keyword>
<comment type="caution">
    <text evidence="5">The sequence shown here is derived from an EMBL/GenBank/DDBJ whole genome shotgun (WGS) entry which is preliminary data.</text>
</comment>
<dbReference type="InterPro" id="IPR046342">
    <property type="entry name" value="CBS_dom_sf"/>
</dbReference>
<dbReference type="Gene3D" id="3.10.580.10">
    <property type="entry name" value="CBS-domain"/>
    <property type="match status" value="2"/>
</dbReference>
<sequence>MPKVKDVMNRDFVTLSPEMVGREAIDLMYRKNKTYAPVVEEGKLEGWVRTLDLMVGCKHSKVEDLMLYIDEIRVLEEDEKISGNLIDEMIEKEVVGYPVVNKNREVVGTLSVFDLLKYFRSFK</sequence>
<dbReference type="RefSeq" id="WP_131007543.1">
    <property type="nucleotide sequence ID" value="NZ_BFAX01000004.1"/>
</dbReference>
<dbReference type="InterPro" id="IPR000644">
    <property type="entry name" value="CBS_dom"/>
</dbReference>
<dbReference type="PANTHER" id="PTHR43080:SF2">
    <property type="entry name" value="CBS DOMAIN-CONTAINING PROTEIN"/>
    <property type="match status" value="1"/>
</dbReference>
<dbReference type="EMBL" id="BFAX01000004">
    <property type="protein sequence ID" value="GBF36703.1"/>
    <property type="molecule type" value="Genomic_DNA"/>
</dbReference>
<accession>A0A401HR56</accession>
<evidence type="ECO:0000256" key="2">
    <source>
        <dbReference type="ARBA" id="ARBA00023122"/>
    </source>
</evidence>